<dbReference type="GO" id="GO:0016020">
    <property type="term" value="C:membrane"/>
    <property type="evidence" value="ECO:0007669"/>
    <property type="project" value="UniProtKB-SubCell"/>
</dbReference>
<accession>A0A443NR20</accession>
<dbReference type="PROSITE" id="PS51775">
    <property type="entry name" value="GTD_BINDING"/>
    <property type="match status" value="1"/>
</dbReference>
<feature type="transmembrane region" description="Helical" evidence="6">
    <location>
        <begin position="20"/>
        <end position="43"/>
    </location>
</feature>
<feature type="domain" description="GTD-binding" evidence="7">
    <location>
        <begin position="608"/>
        <end position="706"/>
    </location>
</feature>
<evidence type="ECO:0000313" key="9">
    <source>
        <dbReference type="Proteomes" id="UP000283530"/>
    </source>
</evidence>
<evidence type="ECO:0000259" key="7">
    <source>
        <dbReference type="PROSITE" id="PS51775"/>
    </source>
</evidence>
<feature type="coiled-coil region" evidence="5">
    <location>
        <begin position="915"/>
        <end position="949"/>
    </location>
</feature>
<feature type="coiled-coil region" evidence="5">
    <location>
        <begin position="614"/>
        <end position="701"/>
    </location>
</feature>
<name>A0A443NR20_9MAGN</name>
<keyword evidence="4 6" id="KW-0472">Membrane</keyword>
<gene>
    <name evidence="8" type="ORF">CKAN_00960300</name>
</gene>
<protein>
    <submittedName>
        <fullName evidence="8">Zein-binding domain-containing protein</fullName>
    </submittedName>
</protein>
<dbReference type="InterPro" id="IPR039306">
    <property type="entry name" value="MYOB"/>
</dbReference>
<dbReference type="STRING" id="337451.A0A443NR20"/>
<dbReference type="AlphaFoldDB" id="A0A443NR20"/>
<proteinExistence type="predicted"/>
<keyword evidence="3 6" id="KW-1133">Transmembrane helix</keyword>
<evidence type="ECO:0000256" key="1">
    <source>
        <dbReference type="ARBA" id="ARBA00004167"/>
    </source>
</evidence>
<evidence type="ECO:0000256" key="3">
    <source>
        <dbReference type="ARBA" id="ARBA00022989"/>
    </source>
</evidence>
<dbReference type="EMBL" id="QPKB01000003">
    <property type="protein sequence ID" value="RWR80942.1"/>
    <property type="molecule type" value="Genomic_DNA"/>
</dbReference>
<dbReference type="PANTHER" id="PTHR31448:SF32">
    <property type="entry name" value="MYOSIN-BINDING PROTEIN 1"/>
    <property type="match status" value="1"/>
</dbReference>
<dbReference type="CDD" id="cd22249">
    <property type="entry name" value="UDM1_RNF168_RNF169-like"/>
    <property type="match status" value="1"/>
</dbReference>
<sequence length="979" mass="108777">MAARTSVRLWRGSHGLTSALVYAVLEWLLIFLLFLDALFSYLVTKFANFCELQTPCLLCSRIDHIIGCEKPGFYRNLICHAHKLEISSLAYCHIHEKLADVHDMCEGCLFSFATEKKSNAETYRSLVAKLGLGHICCDGTNHDIHPKLNLDGDSSPIGLHGDKLLEDPLLKDAALESPGTKRCSCCDGSFRTIQQFHHRLFQFKSITSGTTELDDAPSSILMEEDSFSHRRHDLKKKNRKSYGLAGVSNLGSRGFDSLSHVGYSELNITSGSESEVPISDDDGDDDNGNAITSEAGTLVDEILDQCIHPKSGRSDQIVLPRTLSADGNAVVGDAGALEDEILDQCVQPVAGSIDQNVLPGTLSADLSEEKLIHQTPMLEPSIPVPYEQLNADEPLDISPLPSAVAVGHGLEELNWNQIGESGTLPVRSEVISPHAVSSSANMMEAPIEDFGKFNLEIDTACVSSSESKEVKERESGPASAKTAFNQTIVNEQGPSVSSCMDLNEAYQLAVGNNGCQLSDSELPTRKDSIQIQEDLKVLLSQLSAARGFEFSWSDMSPRVNVHADDLKISGGYSFIGQQMLNKRISIERNESGFESLDGSLVSEIEGESEVDRLKRQIELDRKSMSALYKELEEERSASTIAANQAMAMITRLQEEKATMQMEALQYQRMMEEQAEYDQEALQKLSELLSHREKEIQSVEEELVTYRRFQNESTVEKVLGPVTDMKEDCSHLPSSGYENNTAFIKFKDIDSSNQSHIVNGDYEGNKVGSLKDSLIDFEDEKLYITKCLKRLEKMLHLYSNNGVYVDISELDDRDYHLVMGFDKGGPITLEDNADRNGGFSEAEVPEGMVHLPRNGMTQEINQMELEEDFSLQKHPTPCKEDPHEKPTCNSQFIVNNNHNGNCEGPHFSLACRDNDFVALGMEVSRLNERLETLEADRNFLEHAINSLRNGNEGVQVIQEIANHLQELRRIGITRKEQHTA</sequence>
<keyword evidence="5" id="KW-0175">Coiled coil</keyword>
<evidence type="ECO:0000256" key="6">
    <source>
        <dbReference type="SAM" id="Phobius"/>
    </source>
</evidence>
<keyword evidence="2 6" id="KW-0812">Transmembrane</keyword>
<comment type="caution">
    <text evidence="8">The sequence shown here is derived from an EMBL/GenBank/DDBJ whole genome shotgun (WGS) entry which is preliminary data.</text>
</comment>
<evidence type="ECO:0000256" key="4">
    <source>
        <dbReference type="ARBA" id="ARBA00023136"/>
    </source>
</evidence>
<comment type="subcellular location">
    <subcellularLocation>
        <location evidence="1">Membrane</location>
        <topology evidence="1">Single-pass membrane protein</topology>
    </subcellularLocation>
</comment>
<evidence type="ECO:0000256" key="2">
    <source>
        <dbReference type="ARBA" id="ARBA00022692"/>
    </source>
</evidence>
<evidence type="ECO:0000256" key="5">
    <source>
        <dbReference type="SAM" id="Coils"/>
    </source>
</evidence>
<dbReference type="OrthoDB" id="1047602at2759"/>
<dbReference type="GO" id="GO:0080115">
    <property type="term" value="F:myosin XI tail binding"/>
    <property type="evidence" value="ECO:0007669"/>
    <property type="project" value="UniProtKB-ARBA"/>
</dbReference>
<dbReference type="Proteomes" id="UP000283530">
    <property type="component" value="Unassembled WGS sequence"/>
</dbReference>
<evidence type="ECO:0000313" key="8">
    <source>
        <dbReference type="EMBL" id="RWR80942.1"/>
    </source>
</evidence>
<reference evidence="8 9" key="1">
    <citation type="journal article" date="2019" name="Nat. Plants">
        <title>Stout camphor tree genome fills gaps in understanding of flowering plant genome evolution.</title>
        <authorList>
            <person name="Chaw S.M."/>
            <person name="Liu Y.C."/>
            <person name="Wu Y.W."/>
            <person name="Wang H.Y."/>
            <person name="Lin C.I."/>
            <person name="Wu C.S."/>
            <person name="Ke H.M."/>
            <person name="Chang L.Y."/>
            <person name="Hsu C.Y."/>
            <person name="Yang H.T."/>
            <person name="Sudianto E."/>
            <person name="Hsu M.H."/>
            <person name="Wu K.P."/>
            <person name="Wang L.N."/>
            <person name="Leebens-Mack J.H."/>
            <person name="Tsai I.J."/>
        </authorList>
    </citation>
    <scope>NUCLEOTIDE SEQUENCE [LARGE SCALE GENOMIC DNA]</scope>
    <source>
        <strain evidence="9">cv. Chaw 1501</strain>
        <tissue evidence="8">Young leaves</tissue>
    </source>
</reference>
<dbReference type="PANTHER" id="PTHR31448">
    <property type="entry name" value="MYOSIN-BINDING PROTEIN 2"/>
    <property type="match status" value="1"/>
</dbReference>
<keyword evidence="9" id="KW-1185">Reference proteome</keyword>
<dbReference type="InterPro" id="IPR007656">
    <property type="entry name" value="GTD-bd"/>
</dbReference>
<organism evidence="8 9">
    <name type="scientific">Cinnamomum micranthum f. kanehirae</name>
    <dbReference type="NCBI Taxonomy" id="337451"/>
    <lineage>
        <taxon>Eukaryota</taxon>
        <taxon>Viridiplantae</taxon>
        <taxon>Streptophyta</taxon>
        <taxon>Embryophyta</taxon>
        <taxon>Tracheophyta</taxon>
        <taxon>Spermatophyta</taxon>
        <taxon>Magnoliopsida</taxon>
        <taxon>Magnoliidae</taxon>
        <taxon>Laurales</taxon>
        <taxon>Lauraceae</taxon>
        <taxon>Cinnamomum</taxon>
    </lineage>
</organism>
<dbReference type="Pfam" id="PF04576">
    <property type="entry name" value="Zein-binding"/>
    <property type="match status" value="1"/>
</dbReference>